<accession>L0K5T6</accession>
<dbReference type="RefSeq" id="WP_015326087.1">
    <property type="nucleotide sequence ID" value="NC_019978.1"/>
</dbReference>
<reference evidence="2" key="1">
    <citation type="submission" date="2012-02" db="EMBL/GenBank/DDBJ databases">
        <title>The complete genome of Halobacteroides halobius DSM 5150.</title>
        <authorList>
            <person name="Lucas S."/>
            <person name="Copeland A."/>
            <person name="Lapidus A."/>
            <person name="Glavina del Rio T."/>
            <person name="Dalin E."/>
            <person name="Tice H."/>
            <person name="Bruce D."/>
            <person name="Goodwin L."/>
            <person name="Pitluck S."/>
            <person name="Peters L."/>
            <person name="Mikhailova N."/>
            <person name="Gu W."/>
            <person name="Kyrpides N."/>
            <person name="Mavromatis K."/>
            <person name="Ivanova N."/>
            <person name="Brettin T."/>
            <person name="Detter J.C."/>
            <person name="Han C."/>
            <person name="Larimer F."/>
            <person name="Land M."/>
            <person name="Hauser L."/>
            <person name="Markowitz V."/>
            <person name="Cheng J.-F."/>
            <person name="Hugenholtz P."/>
            <person name="Woyke T."/>
            <person name="Wu D."/>
            <person name="Tindall B."/>
            <person name="Pomrenke H."/>
            <person name="Brambilla E."/>
            <person name="Klenk H.-P."/>
            <person name="Eisen J.A."/>
        </authorList>
    </citation>
    <scope>NUCLEOTIDE SEQUENCE [LARGE SCALE GENOMIC DNA]</scope>
    <source>
        <strain evidence="2">ATCC 35273 / DSM 5150 / MD-1</strain>
    </source>
</reference>
<organism evidence="1 2">
    <name type="scientific">Halobacteroides halobius (strain ATCC 35273 / DSM 5150 / MD-1)</name>
    <dbReference type="NCBI Taxonomy" id="748449"/>
    <lineage>
        <taxon>Bacteria</taxon>
        <taxon>Bacillati</taxon>
        <taxon>Bacillota</taxon>
        <taxon>Clostridia</taxon>
        <taxon>Halanaerobiales</taxon>
        <taxon>Halobacteroidaceae</taxon>
        <taxon>Halobacteroides</taxon>
    </lineage>
</organism>
<proteinExistence type="predicted"/>
<dbReference type="OrthoDB" id="2112223at2"/>
<evidence type="ECO:0008006" key="3">
    <source>
        <dbReference type="Google" id="ProtNLM"/>
    </source>
</evidence>
<gene>
    <name evidence="1" type="ordered locus">Halha_0359</name>
</gene>
<keyword evidence="2" id="KW-1185">Reference proteome</keyword>
<name>L0K5T6_HALHC</name>
<evidence type="ECO:0000313" key="2">
    <source>
        <dbReference type="Proteomes" id="UP000010880"/>
    </source>
</evidence>
<dbReference type="AlphaFoldDB" id="L0K5T6"/>
<evidence type="ECO:0000313" key="1">
    <source>
        <dbReference type="EMBL" id="AGB40361.1"/>
    </source>
</evidence>
<dbReference type="KEGG" id="hhl:Halha_0359"/>
<dbReference type="HOGENOM" id="CLU_2093417_0_0_9"/>
<dbReference type="STRING" id="748449.Halha_0359"/>
<dbReference type="Proteomes" id="UP000010880">
    <property type="component" value="Chromosome"/>
</dbReference>
<dbReference type="EMBL" id="CP003359">
    <property type="protein sequence ID" value="AGB40361.1"/>
    <property type="molecule type" value="Genomic_DNA"/>
</dbReference>
<protein>
    <recommendedName>
        <fullName evidence="3">STAS/SEC14 domain-containing protein</fullName>
    </recommendedName>
</protein>
<sequence>MYDLKIKKEFIIIKGNNIIDEREAQNLCNKVVEILTEQSRIDGLLLNLKQVNLAESNFDIFIQSLTKLDLKRIALILNDPVSSFKFRLWRRRYKKYALLKQFTTLESAKEWISTLE</sequence>